<dbReference type="GO" id="GO:0005524">
    <property type="term" value="F:ATP binding"/>
    <property type="evidence" value="ECO:0007669"/>
    <property type="project" value="UniProtKB-KW"/>
</dbReference>
<gene>
    <name evidence="9" type="ORF">HK099_003621</name>
</gene>
<dbReference type="SUPFAM" id="SSF52540">
    <property type="entry name" value="P-loop containing nucleoside triphosphate hydrolases"/>
    <property type="match status" value="1"/>
</dbReference>
<dbReference type="GO" id="GO:0042760">
    <property type="term" value="P:very long-chain fatty acid catabolic process"/>
    <property type="evidence" value="ECO:0007669"/>
    <property type="project" value="TreeGrafter"/>
</dbReference>
<dbReference type="PANTHER" id="PTHR11384:SF67">
    <property type="entry name" value="ATP-BINDING CASSETTE SUB-FAMILY D MEMBER 1"/>
    <property type="match status" value="1"/>
</dbReference>
<organism evidence="9 10">
    <name type="scientific">Clydaea vesicula</name>
    <dbReference type="NCBI Taxonomy" id="447962"/>
    <lineage>
        <taxon>Eukaryota</taxon>
        <taxon>Fungi</taxon>
        <taxon>Fungi incertae sedis</taxon>
        <taxon>Chytridiomycota</taxon>
        <taxon>Chytridiomycota incertae sedis</taxon>
        <taxon>Chytridiomycetes</taxon>
        <taxon>Lobulomycetales</taxon>
        <taxon>Lobulomycetaceae</taxon>
        <taxon>Clydaea</taxon>
    </lineage>
</organism>
<dbReference type="InterPro" id="IPR003593">
    <property type="entry name" value="AAA+_ATPase"/>
</dbReference>
<evidence type="ECO:0000256" key="5">
    <source>
        <dbReference type="ARBA" id="ARBA00022840"/>
    </source>
</evidence>
<evidence type="ECO:0000256" key="4">
    <source>
        <dbReference type="ARBA" id="ARBA00022741"/>
    </source>
</evidence>
<dbReference type="Pfam" id="PF06472">
    <property type="entry name" value="ABC_membrane_2"/>
    <property type="match status" value="1"/>
</dbReference>
<keyword evidence="2" id="KW-0813">Transport</keyword>
<keyword evidence="7" id="KW-0472">Membrane</keyword>
<accession>A0AAD5U751</accession>
<keyword evidence="4" id="KW-0547">Nucleotide-binding</keyword>
<dbReference type="SMART" id="SM00382">
    <property type="entry name" value="AAA"/>
    <property type="match status" value="1"/>
</dbReference>
<dbReference type="InterPro" id="IPR050835">
    <property type="entry name" value="ABC_transporter_sub-D"/>
</dbReference>
<dbReference type="PANTHER" id="PTHR11384">
    <property type="entry name" value="ATP-BINDING CASSETTE, SUB-FAMILY D MEMBER"/>
    <property type="match status" value="1"/>
</dbReference>
<dbReference type="InterPro" id="IPR011527">
    <property type="entry name" value="ABC1_TM_dom"/>
</dbReference>
<protein>
    <recommendedName>
        <fullName evidence="8">ABC transporter domain-containing protein</fullName>
    </recommendedName>
</protein>
<comment type="caution">
    <text evidence="9">The sequence shown here is derived from an EMBL/GenBank/DDBJ whole genome shotgun (WGS) entry which is preliminary data.</text>
</comment>
<evidence type="ECO:0000256" key="6">
    <source>
        <dbReference type="ARBA" id="ARBA00022989"/>
    </source>
</evidence>
<evidence type="ECO:0000313" key="10">
    <source>
        <dbReference type="Proteomes" id="UP001211065"/>
    </source>
</evidence>
<feature type="domain" description="ABC transporter" evidence="8">
    <location>
        <begin position="289"/>
        <end position="518"/>
    </location>
</feature>
<evidence type="ECO:0000256" key="2">
    <source>
        <dbReference type="ARBA" id="ARBA00022448"/>
    </source>
</evidence>
<dbReference type="GO" id="GO:0015910">
    <property type="term" value="P:long-chain fatty acid import into peroxisome"/>
    <property type="evidence" value="ECO:0007669"/>
    <property type="project" value="TreeGrafter"/>
</dbReference>
<keyword evidence="5" id="KW-0067">ATP-binding</keyword>
<evidence type="ECO:0000256" key="1">
    <source>
        <dbReference type="ARBA" id="ARBA00008575"/>
    </source>
</evidence>
<dbReference type="GO" id="GO:0005324">
    <property type="term" value="F:long-chain fatty acid transmembrane transporter activity"/>
    <property type="evidence" value="ECO:0007669"/>
    <property type="project" value="TreeGrafter"/>
</dbReference>
<keyword evidence="10" id="KW-1185">Reference proteome</keyword>
<keyword evidence="3" id="KW-0812">Transmembrane</keyword>
<reference evidence="9" key="1">
    <citation type="submission" date="2020-05" db="EMBL/GenBank/DDBJ databases">
        <title>Phylogenomic resolution of chytrid fungi.</title>
        <authorList>
            <person name="Stajich J.E."/>
            <person name="Amses K."/>
            <person name="Simmons R."/>
            <person name="Seto K."/>
            <person name="Myers J."/>
            <person name="Bonds A."/>
            <person name="Quandt C.A."/>
            <person name="Barry K."/>
            <person name="Liu P."/>
            <person name="Grigoriev I."/>
            <person name="Longcore J.E."/>
            <person name="James T.Y."/>
        </authorList>
    </citation>
    <scope>NUCLEOTIDE SEQUENCE</scope>
    <source>
        <strain evidence="9">JEL0476</strain>
    </source>
</reference>
<evidence type="ECO:0000256" key="3">
    <source>
        <dbReference type="ARBA" id="ARBA00022692"/>
    </source>
</evidence>
<dbReference type="Gene3D" id="3.40.50.300">
    <property type="entry name" value="P-loop containing nucleotide triphosphate hydrolases"/>
    <property type="match status" value="1"/>
</dbReference>
<dbReference type="GO" id="GO:0140359">
    <property type="term" value="F:ABC-type transporter activity"/>
    <property type="evidence" value="ECO:0007669"/>
    <property type="project" value="InterPro"/>
</dbReference>
<dbReference type="PROSITE" id="PS50893">
    <property type="entry name" value="ABC_TRANSPORTER_2"/>
    <property type="match status" value="1"/>
</dbReference>
<dbReference type="InterPro" id="IPR027417">
    <property type="entry name" value="P-loop_NTPase"/>
</dbReference>
<name>A0AAD5U751_9FUNG</name>
<dbReference type="PROSITE" id="PS00211">
    <property type="entry name" value="ABC_TRANSPORTER_1"/>
    <property type="match status" value="1"/>
</dbReference>
<dbReference type="AlphaFoldDB" id="A0AAD5U751"/>
<dbReference type="InterPro" id="IPR017871">
    <property type="entry name" value="ABC_transporter-like_CS"/>
</dbReference>
<dbReference type="GO" id="GO:0006635">
    <property type="term" value="P:fatty acid beta-oxidation"/>
    <property type="evidence" value="ECO:0007669"/>
    <property type="project" value="TreeGrafter"/>
</dbReference>
<sequence length="567" mass="63926">MGNNNYFKAINLDTRLGNTADQLITTDVKRFCDALASLYSNLGKPVLDIVIFNYQLVRNIGSRGMYGILASYIVTATIMKAITPPFGKLAAEEARLEGNFRIAHSRLITNAEEIAFYNGSEMEKTILDRTYSQLIKHINHIYKIRIAYNMFEDFLIKYSWSAVGLIMASIPVFFPEYAGSAQIEREKILDKNNAGSDILDLKQGSRTQGFITNKRLMVGLADAGGRLMYSYKELSELAGFTFRVYSMIQVLEDINEQKFVQTSGMKPEGEEVFDINKIEGVTEYGHEGLHFKNIPIVTPSGDTVLVKDLNVDINPGDHIMVTGPNGSGKTSILRVISGLWPVFRGVLKRPSIGINEIMYIPQRPYLSIGTLRDQIIYPHNFEDFQKSGRTDKELFSILKTVYLDYIPEREGGMNAVKVWKDVFSGGEKQRIQMARLFYHHPRYVVLDEATSAVSPDVEALMYGSAQDEGITIITISHRPSLFKYHTLLLKVGEGEKGKNWILESISSSNTLIESVDTEIKKIEGHLSDVAELKERLNEINRELKLNVPLVGNDDDDKELKHAKRTLI</sequence>
<dbReference type="CDD" id="cd03223">
    <property type="entry name" value="ABCD_peroxisomal_ALDP"/>
    <property type="match status" value="1"/>
</dbReference>
<comment type="similarity">
    <text evidence="1">Belongs to the ABC transporter superfamily. ABCD family. Peroxisomal fatty acyl CoA transporter (TC 3.A.1.203) subfamily.</text>
</comment>
<dbReference type="Pfam" id="PF00005">
    <property type="entry name" value="ABC_tran"/>
    <property type="match status" value="1"/>
</dbReference>
<evidence type="ECO:0000259" key="8">
    <source>
        <dbReference type="PROSITE" id="PS50893"/>
    </source>
</evidence>
<proteinExistence type="inferred from homology"/>
<dbReference type="EMBL" id="JADGJW010000024">
    <property type="protein sequence ID" value="KAJ3226998.1"/>
    <property type="molecule type" value="Genomic_DNA"/>
</dbReference>
<dbReference type="InterPro" id="IPR003439">
    <property type="entry name" value="ABC_transporter-like_ATP-bd"/>
</dbReference>
<keyword evidence="6" id="KW-1133">Transmembrane helix</keyword>
<evidence type="ECO:0000313" key="9">
    <source>
        <dbReference type="EMBL" id="KAJ3226998.1"/>
    </source>
</evidence>
<dbReference type="GO" id="GO:0005778">
    <property type="term" value="C:peroxisomal membrane"/>
    <property type="evidence" value="ECO:0007669"/>
    <property type="project" value="TreeGrafter"/>
</dbReference>
<evidence type="ECO:0000256" key="7">
    <source>
        <dbReference type="ARBA" id="ARBA00023136"/>
    </source>
</evidence>
<dbReference type="GO" id="GO:0007031">
    <property type="term" value="P:peroxisome organization"/>
    <property type="evidence" value="ECO:0007669"/>
    <property type="project" value="TreeGrafter"/>
</dbReference>
<dbReference type="GO" id="GO:0016887">
    <property type="term" value="F:ATP hydrolysis activity"/>
    <property type="evidence" value="ECO:0007669"/>
    <property type="project" value="InterPro"/>
</dbReference>
<dbReference type="Proteomes" id="UP001211065">
    <property type="component" value="Unassembled WGS sequence"/>
</dbReference>